<reference evidence="11 12" key="1">
    <citation type="submission" date="2019-02" db="EMBL/GenBank/DDBJ databases">
        <title>Draft genome sequence of Arthrospira platensis NIES-3804.</title>
        <authorList>
            <person name="Yamaguchi H."/>
            <person name="Suzuki S."/>
            <person name="Kawachi M."/>
        </authorList>
    </citation>
    <scope>NUCLEOTIDE SEQUENCE [LARGE SCALE GENOMIC DNA]</scope>
    <source>
        <strain evidence="11 12">NIES-3804</strain>
    </source>
</reference>
<dbReference type="GO" id="GO:0015369">
    <property type="term" value="F:calcium:proton antiporter activity"/>
    <property type="evidence" value="ECO:0007669"/>
    <property type="project" value="UniProtKB-UniRule"/>
</dbReference>
<feature type="transmembrane region" description="Helical" evidence="9">
    <location>
        <begin position="94"/>
        <end position="117"/>
    </location>
</feature>
<keyword evidence="3 9" id="KW-0109">Calcium transport</keyword>
<keyword evidence="4 9" id="KW-0812">Transmembrane</keyword>
<gene>
    <name evidence="11" type="ORF">NIES3804_22090</name>
</gene>
<dbReference type="Gene3D" id="1.20.1420.30">
    <property type="entry name" value="NCX, central ion-binding region"/>
    <property type="match status" value="2"/>
</dbReference>
<evidence type="ECO:0000313" key="12">
    <source>
        <dbReference type="Proteomes" id="UP000435041"/>
    </source>
</evidence>
<dbReference type="GO" id="GO:0012505">
    <property type="term" value="C:endomembrane system"/>
    <property type="evidence" value="ECO:0007669"/>
    <property type="project" value="UniProtKB-SubCell"/>
</dbReference>
<dbReference type="NCBIfam" id="TIGR00378">
    <property type="entry name" value="cax"/>
    <property type="match status" value="1"/>
</dbReference>
<dbReference type="NCBIfam" id="TIGR00846">
    <property type="entry name" value="caca2"/>
    <property type="match status" value="1"/>
</dbReference>
<feature type="transmembrane region" description="Helical" evidence="9">
    <location>
        <begin position="313"/>
        <end position="333"/>
    </location>
</feature>
<keyword evidence="2 9" id="KW-0813">Transport</keyword>
<dbReference type="Proteomes" id="UP000435041">
    <property type="component" value="Unassembled WGS sequence"/>
</dbReference>
<accession>A0A6H9G646</accession>
<keyword evidence="8 9" id="KW-0472">Membrane</keyword>
<dbReference type="AlphaFoldDB" id="A0A6H9G646"/>
<protein>
    <recommendedName>
        <fullName evidence="9">Ca(2+)/H(+) antiporter</fullName>
    </recommendedName>
</protein>
<evidence type="ECO:0000259" key="10">
    <source>
        <dbReference type="Pfam" id="PF01699"/>
    </source>
</evidence>
<keyword evidence="5 9" id="KW-0106">Calcium</keyword>
<evidence type="ECO:0000256" key="2">
    <source>
        <dbReference type="ARBA" id="ARBA00022448"/>
    </source>
</evidence>
<organism evidence="11 12">
    <name type="scientific">Microcystis aeruginosa NIES-3804</name>
    <dbReference type="NCBI Taxonomy" id="2517783"/>
    <lineage>
        <taxon>Bacteria</taxon>
        <taxon>Bacillati</taxon>
        <taxon>Cyanobacteriota</taxon>
        <taxon>Cyanophyceae</taxon>
        <taxon>Oscillatoriophycideae</taxon>
        <taxon>Chroococcales</taxon>
        <taxon>Microcystaceae</taxon>
        <taxon>Microcystis</taxon>
    </lineage>
</organism>
<comment type="caution">
    <text evidence="11">The sequence shown here is derived from an EMBL/GenBank/DDBJ whole genome shotgun (WGS) entry which is preliminary data.</text>
</comment>
<feature type="transmembrane region" description="Helical" evidence="9">
    <location>
        <begin position="284"/>
        <end position="307"/>
    </location>
</feature>
<feature type="transmembrane region" description="Helical" evidence="9">
    <location>
        <begin position="244"/>
        <end position="264"/>
    </location>
</feature>
<evidence type="ECO:0000313" key="11">
    <source>
        <dbReference type="EMBL" id="GCL50641.1"/>
    </source>
</evidence>
<dbReference type="GO" id="GO:0006874">
    <property type="term" value="P:intracellular calcium ion homeostasis"/>
    <property type="evidence" value="ECO:0007669"/>
    <property type="project" value="TreeGrafter"/>
</dbReference>
<name>A0A6H9G646_MICAE</name>
<dbReference type="InterPro" id="IPR044880">
    <property type="entry name" value="NCX_ion-bd_dom_sf"/>
</dbReference>
<feature type="transmembrane region" description="Helical" evidence="9">
    <location>
        <begin position="61"/>
        <end position="82"/>
    </location>
</feature>
<dbReference type="GO" id="GO:0016020">
    <property type="term" value="C:membrane"/>
    <property type="evidence" value="ECO:0007669"/>
    <property type="project" value="InterPro"/>
</dbReference>
<comment type="caution">
    <text evidence="9">Lacks conserved residue(s) required for the propagation of feature annotation.</text>
</comment>
<dbReference type="InterPro" id="IPR004713">
    <property type="entry name" value="CaH_exchang"/>
</dbReference>
<dbReference type="RefSeq" id="WP_159293705.1">
    <property type="nucleotide sequence ID" value="NZ_BJCI01000034.1"/>
</dbReference>
<evidence type="ECO:0000256" key="6">
    <source>
        <dbReference type="ARBA" id="ARBA00022989"/>
    </source>
</evidence>
<feature type="transmembrane region" description="Helical" evidence="9">
    <location>
        <begin position="30"/>
        <end position="49"/>
    </location>
</feature>
<dbReference type="InterPro" id="IPR004837">
    <property type="entry name" value="NaCa_Exmemb"/>
</dbReference>
<dbReference type="InterPro" id="IPR004798">
    <property type="entry name" value="CAX-like"/>
</dbReference>
<feature type="transmembrane region" description="Helical" evidence="9">
    <location>
        <begin position="162"/>
        <end position="180"/>
    </location>
</feature>
<evidence type="ECO:0000256" key="7">
    <source>
        <dbReference type="ARBA" id="ARBA00023065"/>
    </source>
</evidence>
<comment type="subcellular location">
    <subcellularLocation>
        <location evidence="1">Endomembrane system</location>
        <topology evidence="1">Multi-pass membrane protein</topology>
    </subcellularLocation>
</comment>
<sequence>MLSKNTIFAILLIFVPISIASSLLHWGGTVVFITACLAIIPLAAYMGEATEAIAVVVGPNIGGLMNATFGNATELILAYVALREGFIDVVKATITGSIIGNLLLVMGLSMFLGGLRFKEQEFQPITARLNASAMNLAVVAILLPTAVQFTSTGVGEVVLQRLSVAVAAVLIFVYGLSLLFSMKTHTYLYDVGVAGIEEESARESTARPKRPKVWFWSLILLIVTIAVAVESELLVASLEEATEQLGLTALFTGVILLPIIGNAAEHATAVTVALKNKMDLSVSVAVGSSMQIALFVAPVLVIMGYIIGQPMDLNFNPFELVAVAVAVWLANSISSDGRSNWLEGMLLLATYAILALAFFFHPLTA</sequence>
<feature type="domain" description="Sodium/calcium exchanger membrane region" evidence="10">
    <location>
        <begin position="218"/>
        <end position="359"/>
    </location>
</feature>
<evidence type="ECO:0000256" key="1">
    <source>
        <dbReference type="ARBA" id="ARBA00004127"/>
    </source>
</evidence>
<proteinExistence type="inferred from homology"/>
<dbReference type="Pfam" id="PF01699">
    <property type="entry name" value="Na_Ca_ex"/>
    <property type="match status" value="2"/>
</dbReference>
<keyword evidence="6 9" id="KW-1133">Transmembrane helix</keyword>
<evidence type="ECO:0000256" key="8">
    <source>
        <dbReference type="ARBA" id="ARBA00023136"/>
    </source>
</evidence>
<evidence type="ECO:0000256" key="9">
    <source>
        <dbReference type="RuleBase" id="RU365028"/>
    </source>
</evidence>
<comment type="similarity">
    <text evidence="9">Belongs to the Ca(2+):cation antiporter (CaCA) (TC 2.A.19) family.</text>
</comment>
<keyword evidence="9" id="KW-0050">Antiport</keyword>
<dbReference type="EMBL" id="BJCI01000034">
    <property type="protein sequence ID" value="GCL50641.1"/>
    <property type="molecule type" value="Genomic_DNA"/>
</dbReference>
<feature type="transmembrane region" description="Helical" evidence="9">
    <location>
        <begin position="129"/>
        <end position="150"/>
    </location>
</feature>
<feature type="transmembrane region" description="Helical" evidence="9">
    <location>
        <begin position="345"/>
        <end position="363"/>
    </location>
</feature>
<dbReference type="PANTHER" id="PTHR31503">
    <property type="entry name" value="VACUOLAR CALCIUM ION TRANSPORTER"/>
    <property type="match status" value="1"/>
</dbReference>
<evidence type="ECO:0000256" key="3">
    <source>
        <dbReference type="ARBA" id="ARBA00022568"/>
    </source>
</evidence>
<comment type="function">
    <text evidence="9">Ca(+)/H(+) antiporter that extrudes calcium in exchange for external protons.</text>
</comment>
<feature type="domain" description="Sodium/calcium exchanger membrane region" evidence="10">
    <location>
        <begin position="29"/>
        <end position="182"/>
    </location>
</feature>
<feature type="transmembrane region" description="Helical" evidence="9">
    <location>
        <begin position="213"/>
        <end position="238"/>
    </location>
</feature>
<dbReference type="PANTHER" id="PTHR31503:SF22">
    <property type="entry name" value="VACUOLAR CALCIUM ION TRANSPORTER"/>
    <property type="match status" value="1"/>
</dbReference>
<evidence type="ECO:0000256" key="5">
    <source>
        <dbReference type="ARBA" id="ARBA00022837"/>
    </source>
</evidence>
<evidence type="ECO:0000256" key="4">
    <source>
        <dbReference type="ARBA" id="ARBA00022692"/>
    </source>
</evidence>
<keyword evidence="7 9" id="KW-0406">Ion transport</keyword>